<dbReference type="Proteomes" id="UP000005039">
    <property type="component" value="Unassembled WGS sequence"/>
</dbReference>
<protein>
    <submittedName>
        <fullName evidence="1">Uncharacterized protein</fullName>
    </submittedName>
</protein>
<sequence>MKFNIYDYKDNAVEIDTKGKDVESISVEVISGDERIEILYKSGCFTVVDSSSDRFMHYHDGSYKLSGDKLAEWMRYTPTEKGEGVAYERLWKFGADGE</sequence>
<keyword evidence="2" id="KW-1185">Reference proteome</keyword>
<dbReference type="EMBL" id="AJGH01000016">
    <property type="protein sequence ID" value="EIC96969.1"/>
    <property type="molecule type" value="Genomic_DNA"/>
</dbReference>
<evidence type="ECO:0000313" key="1">
    <source>
        <dbReference type="EMBL" id="EIC96969.1"/>
    </source>
</evidence>
<name>I0RBB1_9FIRM</name>
<comment type="caution">
    <text evidence="1">The sequence shown here is derived from an EMBL/GenBank/DDBJ whole genome shotgun (WGS) entry which is preliminary data.</text>
</comment>
<dbReference type="AlphaFoldDB" id="I0RBB1"/>
<evidence type="ECO:0000313" key="2">
    <source>
        <dbReference type="Proteomes" id="UP000005039"/>
    </source>
</evidence>
<proteinExistence type="predicted"/>
<reference evidence="1 2" key="1">
    <citation type="submission" date="2012-03" db="EMBL/GenBank/DDBJ databases">
        <authorList>
            <person name="Durkin A.S."/>
            <person name="McCorrison J."/>
            <person name="Torralba M."/>
            <person name="Gillis M."/>
            <person name="Methe B."/>
            <person name="Sutton G."/>
            <person name="Nelson K.E."/>
        </authorList>
    </citation>
    <scope>NUCLEOTIDE SEQUENCE [LARGE SCALE GENOMIC DNA]</scope>
    <source>
        <strain evidence="1 2">F0468</strain>
    </source>
</reference>
<gene>
    <name evidence="1" type="ORF">HMPREF9970_0177</name>
</gene>
<accession>I0RBB1</accession>
<organism evidence="1 2">
    <name type="scientific">Lachnoanaerobaculum saburreum F0468</name>
    <dbReference type="NCBI Taxonomy" id="1095750"/>
    <lineage>
        <taxon>Bacteria</taxon>
        <taxon>Bacillati</taxon>
        <taxon>Bacillota</taxon>
        <taxon>Clostridia</taxon>
        <taxon>Lachnospirales</taxon>
        <taxon>Lachnospiraceae</taxon>
        <taxon>Lachnoanaerobaculum</taxon>
    </lineage>
</organism>
<dbReference type="PATRIC" id="fig|1095750.3.peg.290"/>
<dbReference type="RefSeq" id="WP_008752972.1">
    <property type="nucleotide sequence ID" value="NZ_AJGH01000016.1"/>
</dbReference>